<reference evidence="3 4" key="1">
    <citation type="submission" date="2012-08" db="EMBL/GenBank/DDBJ databases">
        <title>Oryza genome evolution.</title>
        <authorList>
            <person name="Wing R.A."/>
        </authorList>
    </citation>
    <scope>NUCLEOTIDE SEQUENCE</scope>
</reference>
<dbReference type="eggNOG" id="ENOG502R6Z0">
    <property type="taxonomic scope" value="Eukaryota"/>
</dbReference>
<dbReference type="InterPro" id="IPR001810">
    <property type="entry name" value="F-box_dom"/>
</dbReference>
<keyword evidence="4" id="KW-1185">Reference proteome</keyword>
<evidence type="ECO:0000259" key="1">
    <source>
        <dbReference type="Pfam" id="PF03478"/>
    </source>
</evidence>
<evidence type="ECO:0000259" key="2">
    <source>
        <dbReference type="Pfam" id="PF12937"/>
    </source>
</evidence>
<dbReference type="PANTHER" id="PTHR33110:SF108">
    <property type="entry name" value="OS11G0154200 PROTEIN"/>
    <property type="match status" value="1"/>
</dbReference>
<dbReference type="InterPro" id="IPR036047">
    <property type="entry name" value="F-box-like_dom_sf"/>
</dbReference>
<dbReference type="CDD" id="cd09917">
    <property type="entry name" value="F-box_SF"/>
    <property type="match status" value="1"/>
</dbReference>
<reference evidence="4" key="2">
    <citation type="submission" date="2013-12" db="EMBL/GenBank/DDBJ databases">
        <authorList>
            <person name="Yu Y."/>
            <person name="Lee S."/>
            <person name="de Baynast K."/>
            <person name="Wissotski M."/>
            <person name="Liu L."/>
            <person name="Talag J."/>
            <person name="Goicoechea J."/>
            <person name="Angelova A."/>
            <person name="Jetty R."/>
            <person name="Kudrna D."/>
            <person name="Golser W."/>
            <person name="Rivera L."/>
            <person name="Zhang J."/>
            <person name="Wing R."/>
        </authorList>
    </citation>
    <scope>NUCLEOTIDE SEQUENCE</scope>
</reference>
<dbReference type="EnsemblPlants" id="LPERR07G01480.1">
    <property type="protein sequence ID" value="LPERR07G01480.1"/>
    <property type="gene ID" value="LPERR07G01480"/>
</dbReference>
<dbReference type="Proteomes" id="UP000032180">
    <property type="component" value="Chromosome 7"/>
</dbReference>
<accession>A0A0D9WV25</accession>
<feature type="domain" description="F-box" evidence="2">
    <location>
        <begin position="12"/>
        <end position="48"/>
    </location>
</feature>
<dbReference type="Gene3D" id="1.20.1280.50">
    <property type="match status" value="1"/>
</dbReference>
<protein>
    <recommendedName>
        <fullName evidence="5">F-box domain-containing protein</fullName>
    </recommendedName>
</protein>
<dbReference type="HOGENOM" id="CLU_019286_12_1_1"/>
<name>A0A0D9WV25_9ORYZ</name>
<evidence type="ECO:0000313" key="3">
    <source>
        <dbReference type="EnsemblPlants" id="LPERR07G01480.1"/>
    </source>
</evidence>
<dbReference type="InterPro" id="IPR005174">
    <property type="entry name" value="KIB1-4_b-propeller"/>
</dbReference>
<dbReference type="Gramene" id="LPERR07G01480.1">
    <property type="protein sequence ID" value="LPERR07G01480.1"/>
    <property type="gene ID" value="LPERR07G01480"/>
</dbReference>
<dbReference type="PANTHER" id="PTHR33110">
    <property type="entry name" value="F-BOX/KELCH-REPEAT PROTEIN-RELATED"/>
    <property type="match status" value="1"/>
</dbReference>
<sequence>MVDEGKEGAGSWSDLPPELLGMVFCRLLSYADRVRFRSVCRPWRLAAREQQPNPPPPLPWFALDDRTTYLSVPDGEVHRVPVPVPGDLPAGTVCRGCFDGWLLYDRGFENLTFHDWYVDNDEQDDDKLECFLMNPISKARIGLPYHWFLDLDDPVYHGQYTMYFHESVMRKIVVCSPDLVVALGDYARLHYFYYRQGIIHPTTTNWSLATVHDMPLDIVMYRGHLYSVSYRGKLSVHEFSNSGGDGSSSVAVVIDELPPEEISLPQGYRWSWWNPFYLVVSCCTGKLLMVRWRWCLPLYDPVRRWCADDLKKDVKLDVFEADMEKRCWSKVKDLGGDQALFLGTTCSKSLASPDHANFIFFMVSNIIRSCTDAIIDGVGDCIYCVYDMKNGTFRFHNQEGLSRSTNNREAQCWIRADWFFPCE</sequence>
<dbReference type="Pfam" id="PF12937">
    <property type="entry name" value="F-box-like"/>
    <property type="match status" value="1"/>
</dbReference>
<dbReference type="SUPFAM" id="SSF81383">
    <property type="entry name" value="F-box domain"/>
    <property type="match status" value="1"/>
</dbReference>
<organism evidence="3 4">
    <name type="scientific">Leersia perrieri</name>
    <dbReference type="NCBI Taxonomy" id="77586"/>
    <lineage>
        <taxon>Eukaryota</taxon>
        <taxon>Viridiplantae</taxon>
        <taxon>Streptophyta</taxon>
        <taxon>Embryophyta</taxon>
        <taxon>Tracheophyta</taxon>
        <taxon>Spermatophyta</taxon>
        <taxon>Magnoliopsida</taxon>
        <taxon>Liliopsida</taxon>
        <taxon>Poales</taxon>
        <taxon>Poaceae</taxon>
        <taxon>BOP clade</taxon>
        <taxon>Oryzoideae</taxon>
        <taxon>Oryzeae</taxon>
        <taxon>Oryzinae</taxon>
        <taxon>Leersia</taxon>
    </lineage>
</organism>
<evidence type="ECO:0008006" key="5">
    <source>
        <dbReference type="Google" id="ProtNLM"/>
    </source>
</evidence>
<evidence type="ECO:0000313" key="4">
    <source>
        <dbReference type="Proteomes" id="UP000032180"/>
    </source>
</evidence>
<reference evidence="3" key="3">
    <citation type="submission" date="2015-04" db="UniProtKB">
        <authorList>
            <consortium name="EnsemblPlants"/>
        </authorList>
    </citation>
    <scope>IDENTIFICATION</scope>
</reference>
<dbReference type="Pfam" id="PF03478">
    <property type="entry name" value="Beta-prop_KIB1-4"/>
    <property type="match status" value="1"/>
</dbReference>
<proteinExistence type="predicted"/>
<feature type="domain" description="KIB1-4 beta-propeller" evidence="1">
    <location>
        <begin position="70"/>
        <end position="387"/>
    </location>
</feature>
<dbReference type="AlphaFoldDB" id="A0A0D9WV25"/>